<dbReference type="EMBL" id="LR962863">
    <property type="protein sequence ID" value="CAD7359213.1"/>
    <property type="molecule type" value="Genomic_DNA"/>
</dbReference>
<keyword evidence="7" id="KW-1185">Reference proteome</keyword>
<reference evidence="4 7" key="1">
    <citation type="submission" date="2018-01" db="EMBL/GenBank/DDBJ databases">
        <title>Complete genome sequence of Staphylococcus Scheliferi isolated from human.</title>
        <authorList>
            <person name="Abouelkhair M.A."/>
            <person name="Bemis D.A."/>
            <person name="Kania S.A."/>
        </authorList>
    </citation>
    <scope>NUCLEOTIDE SEQUENCE [LARGE SCALE GENOMIC DNA]</scope>
    <source>
        <strain evidence="4 7">ATCC 43808</strain>
    </source>
</reference>
<dbReference type="InterPro" id="IPR005182">
    <property type="entry name" value="YdbS-like_PH"/>
</dbReference>
<dbReference type="PANTHER" id="PTHR34473">
    <property type="entry name" value="UPF0699 TRANSMEMBRANE PROTEIN YDBS"/>
    <property type="match status" value="1"/>
</dbReference>
<feature type="domain" description="YdbS-like PH" evidence="2">
    <location>
        <begin position="70"/>
        <end position="146"/>
    </location>
</feature>
<evidence type="ECO:0000313" key="6">
    <source>
        <dbReference type="Proteomes" id="UP000264146"/>
    </source>
</evidence>
<dbReference type="GeneID" id="93789534"/>
<reference evidence="5" key="2">
    <citation type="submission" date="2018-06" db="EMBL/GenBank/DDBJ databases">
        <authorList>
            <consortium name="Pathogen Informatics"/>
            <person name="Doyle S."/>
        </authorList>
    </citation>
    <scope>NUCLEOTIDE SEQUENCE [LARGE SCALE GENOMIC DNA]</scope>
    <source>
        <strain evidence="5">NCTC12218</strain>
    </source>
</reference>
<evidence type="ECO:0000256" key="1">
    <source>
        <dbReference type="SAM" id="Phobius"/>
    </source>
</evidence>
<keyword evidence="1" id="KW-1133">Transmembrane helix</keyword>
<keyword evidence="1" id="KW-0812">Transmembrane</keyword>
<evidence type="ECO:0000259" key="2">
    <source>
        <dbReference type="Pfam" id="PF03703"/>
    </source>
</evidence>
<dbReference type="EMBL" id="POVK01000038">
    <property type="protein sequence ID" value="NHA34820.1"/>
    <property type="molecule type" value="Genomic_DNA"/>
</dbReference>
<keyword evidence="1" id="KW-0472">Membrane</keyword>
<evidence type="ECO:0000313" key="7">
    <source>
        <dbReference type="Proteomes" id="UP000572988"/>
    </source>
</evidence>
<gene>
    <name evidence="4" type="ORF">C1O36_10105</name>
    <name evidence="5" type="ORF">NCTC12218_00814</name>
</gene>
<evidence type="ECO:0000313" key="5">
    <source>
        <dbReference type="EMBL" id="SUM87887.1"/>
    </source>
</evidence>
<dbReference type="PANTHER" id="PTHR34473:SF2">
    <property type="entry name" value="UPF0699 TRANSMEMBRANE PROTEIN YDBT"/>
    <property type="match status" value="1"/>
</dbReference>
<dbReference type="Proteomes" id="UP000572988">
    <property type="component" value="Unassembled WGS sequence"/>
</dbReference>
<dbReference type="EMBL" id="UHEF01000001">
    <property type="protein sequence ID" value="SUM87887.1"/>
    <property type="molecule type" value="Genomic_DNA"/>
</dbReference>
<feature type="transmembrane region" description="Helical" evidence="1">
    <location>
        <begin position="12"/>
        <end position="36"/>
    </location>
</feature>
<dbReference type="AlphaFoldDB" id="A0A7Z7QP54"/>
<sequence length="173" mass="20045">MEKMSKQGPKAMRVVAVIVATIILMVLIASLVAAFYLEWNKWMLVLSGLIAVIWLLYLIIYVWLNPIYQYRIFGYHYTKDLITVREGFIFIRQDTIPLFRIQNVDLNEGWIMRKFHLATLTLSTAGGNHQVSYIDKQVALKIMKFIKQESQNDLDLPQNATSNQMNDGDEEIS</sequence>
<evidence type="ECO:0000313" key="4">
    <source>
        <dbReference type="EMBL" id="NHA34820.1"/>
    </source>
</evidence>
<dbReference type="Proteomes" id="UP000264146">
    <property type="component" value="Chromosome"/>
</dbReference>
<accession>A0A7Z7QP54</accession>
<organism evidence="5">
    <name type="scientific">Staphylococcus schleiferi</name>
    <dbReference type="NCBI Taxonomy" id="1295"/>
    <lineage>
        <taxon>Bacteria</taxon>
        <taxon>Bacillati</taxon>
        <taxon>Bacillota</taxon>
        <taxon>Bacilli</taxon>
        <taxon>Bacillales</taxon>
        <taxon>Staphylococcaceae</taxon>
        <taxon>Staphylococcus</taxon>
    </lineage>
</organism>
<protein>
    <submittedName>
        <fullName evidence="5">Membrane spanning protein</fullName>
    </submittedName>
</protein>
<dbReference type="Pfam" id="PF03703">
    <property type="entry name" value="bPH_2"/>
    <property type="match status" value="1"/>
</dbReference>
<proteinExistence type="predicted"/>
<feature type="transmembrane region" description="Helical" evidence="1">
    <location>
        <begin position="42"/>
        <end position="64"/>
    </location>
</feature>
<dbReference type="RefSeq" id="WP_126496614.1">
    <property type="nucleotide sequence ID" value="NZ_CALYEE010000012.1"/>
</dbReference>
<evidence type="ECO:0000313" key="3">
    <source>
        <dbReference type="EMBL" id="CAD7359213.1"/>
    </source>
</evidence>
<reference evidence="3 6" key="3">
    <citation type="submission" date="2020-11" db="EMBL/GenBank/DDBJ databases">
        <authorList>
            <consortium name="Pathogen Informatics"/>
        </authorList>
    </citation>
    <scope>NUCLEOTIDE SEQUENCE [LARGE SCALE GENOMIC DNA]</scope>
    <source>
        <strain evidence="3 6">NCTC12218</strain>
    </source>
</reference>
<name>A0A7Z7QP54_STASC</name>